<proteinExistence type="inferred from homology"/>
<feature type="binding site" evidence="2">
    <location>
        <position position="139"/>
    </location>
    <ligand>
        <name>Fe cation</name>
        <dbReference type="ChEBI" id="CHEBI:24875"/>
    </ligand>
</feature>
<comment type="cofactor">
    <cofactor evidence="2">
        <name>Fe(2+)</name>
        <dbReference type="ChEBI" id="CHEBI:29033"/>
    </cofactor>
    <text evidence="2">Binds 1 Fe(2+) ion.</text>
</comment>
<dbReference type="InterPro" id="IPR023635">
    <property type="entry name" value="Peptide_deformylase"/>
</dbReference>
<dbReference type="CDD" id="cd00487">
    <property type="entry name" value="Pep_deformylase"/>
    <property type="match status" value="1"/>
</dbReference>
<dbReference type="PANTHER" id="PTHR10458">
    <property type="entry name" value="PEPTIDE DEFORMYLASE"/>
    <property type="match status" value="1"/>
</dbReference>
<sequence>MAIRTIITHPHPILREKAKEITAFDHELQTLVADMAETMYAAPGVGLAANQIGVPLQVVVVDRSTVEDPRAYITLVNPVITNGEGSVIDDEGCLSVIECYARVKRFQKILVTARDIQGNPLEFTAEDRYARIIQHEVDHLLGTLFIDRLSPLKRALYKKKLKKILQEQA</sequence>
<dbReference type="NCBIfam" id="NF001159">
    <property type="entry name" value="PRK00150.1-3"/>
    <property type="match status" value="1"/>
</dbReference>
<dbReference type="GO" id="GO:0046872">
    <property type="term" value="F:metal ion binding"/>
    <property type="evidence" value="ECO:0007669"/>
    <property type="project" value="UniProtKB-KW"/>
</dbReference>
<dbReference type="EC" id="3.5.1.88" evidence="2"/>
<evidence type="ECO:0000256" key="2">
    <source>
        <dbReference type="HAMAP-Rule" id="MF_00163"/>
    </source>
</evidence>
<dbReference type="AlphaFoldDB" id="A0A7T5VCA7"/>
<evidence type="ECO:0000313" key="4">
    <source>
        <dbReference type="Proteomes" id="UP000596092"/>
    </source>
</evidence>
<keyword evidence="2" id="KW-0408">Iron</keyword>
<dbReference type="GO" id="GO:0042586">
    <property type="term" value="F:peptide deformylase activity"/>
    <property type="evidence" value="ECO:0007669"/>
    <property type="project" value="UniProtKB-UniRule"/>
</dbReference>
<comment type="function">
    <text evidence="2">Removes the formyl group from the N-terminal Met of newly synthesized proteins. Requires at least a dipeptide for an efficient rate of reaction. N-terminal L-methionine is a prerequisite for activity but the enzyme has broad specificity at other positions.</text>
</comment>
<feature type="active site" evidence="2">
    <location>
        <position position="136"/>
    </location>
</feature>
<dbReference type="NCBIfam" id="TIGR00079">
    <property type="entry name" value="pept_deformyl"/>
    <property type="match status" value="1"/>
</dbReference>
<feature type="binding site" evidence="2">
    <location>
        <position position="135"/>
    </location>
    <ligand>
        <name>Fe cation</name>
        <dbReference type="ChEBI" id="CHEBI:24875"/>
    </ligand>
</feature>
<keyword evidence="2" id="KW-0479">Metal-binding</keyword>
<dbReference type="GO" id="GO:0006412">
    <property type="term" value="P:translation"/>
    <property type="evidence" value="ECO:0007669"/>
    <property type="project" value="UniProtKB-UniRule"/>
</dbReference>
<protein>
    <recommendedName>
        <fullName evidence="2">Peptide deformylase</fullName>
        <shortName evidence="2">PDF</shortName>
        <ecNumber evidence="2">3.5.1.88</ecNumber>
    </recommendedName>
    <alternativeName>
        <fullName evidence="2">Polypeptide deformylase</fullName>
    </alternativeName>
</protein>
<comment type="similarity">
    <text evidence="1 2">Belongs to the polypeptide deformylase family.</text>
</comment>
<dbReference type="InterPro" id="IPR036821">
    <property type="entry name" value="Peptide_deformylase_sf"/>
</dbReference>
<dbReference type="PIRSF" id="PIRSF004749">
    <property type="entry name" value="Pep_def"/>
    <property type="match status" value="1"/>
</dbReference>
<keyword evidence="4" id="KW-1185">Reference proteome</keyword>
<dbReference type="HAMAP" id="MF_00163">
    <property type="entry name" value="Pep_deformylase"/>
    <property type="match status" value="1"/>
</dbReference>
<dbReference type="SUPFAM" id="SSF56420">
    <property type="entry name" value="Peptide deformylase"/>
    <property type="match status" value="1"/>
</dbReference>
<organism evidence="3 4">
    <name type="scientific">Desulfobulbus oligotrophicus</name>
    <dbReference type="NCBI Taxonomy" id="1909699"/>
    <lineage>
        <taxon>Bacteria</taxon>
        <taxon>Pseudomonadati</taxon>
        <taxon>Thermodesulfobacteriota</taxon>
        <taxon>Desulfobulbia</taxon>
        <taxon>Desulfobulbales</taxon>
        <taxon>Desulfobulbaceae</taxon>
        <taxon>Desulfobulbus</taxon>
    </lineage>
</organism>
<evidence type="ECO:0000256" key="1">
    <source>
        <dbReference type="ARBA" id="ARBA00010759"/>
    </source>
</evidence>
<dbReference type="Pfam" id="PF01327">
    <property type="entry name" value="Pep_deformylase"/>
    <property type="match status" value="1"/>
</dbReference>
<comment type="catalytic activity">
    <reaction evidence="2">
        <text>N-terminal N-formyl-L-methionyl-[peptide] + H2O = N-terminal L-methionyl-[peptide] + formate</text>
        <dbReference type="Rhea" id="RHEA:24420"/>
        <dbReference type="Rhea" id="RHEA-COMP:10639"/>
        <dbReference type="Rhea" id="RHEA-COMP:10640"/>
        <dbReference type="ChEBI" id="CHEBI:15377"/>
        <dbReference type="ChEBI" id="CHEBI:15740"/>
        <dbReference type="ChEBI" id="CHEBI:49298"/>
        <dbReference type="ChEBI" id="CHEBI:64731"/>
        <dbReference type="EC" id="3.5.1.88"/>
    </reaction>
</comment>
<name>A0A7T5VCA7_9BACT</name>
<dbReference type="PRINTS" id="PR01576">
    <property type="entry name" value="PDEFORMYLASE"/>
</dbReference>
<dbReference type="KEGG" id="dog:HP555_05000"/>
<dbReference type="Gene3D" id="3.90.45.10">
    <property type="entry name" value="Peptide deformylase"/>
    <property type="match status" value="1"/>
</dbReference>
<accession>A0A7T5VCA7</accession>
<feature type="binding site" evidence="2">
    <location>
        <position position="93"/>
    </location>
    <ligand>
        <name>Fe cation</name>
        <dbReference type="ChEBI" id="CHEBI:24875"/>
    </ligand>
</feature>
<dbReference type="Proteomes" id="UP000596092">
    <property type="component" value="Chromosome"/>
</dbReference>
<reference evidence="3 4" key="1">
    <citation type="submission" date="2020-05" db="EMBL/GenBank/DDBJ databases">
        <title>Complete genome of Desulfobulbus oligotrophicus.</title>
        <authorList>
            <person name="Podar M."/>
        </authorList>
    </citation>
    <scope>NUCLEOTIDE SEQUENCE [LARGE SCALE GENOMIC DNA]</scope>
    <source>
        <strain evidence="3 4">Prop6</strain>
    </source>
</reference>
<keyword evidence="2" id="KW-0648">Protein biosynthesis</keyword>
<dbReference type="PANTHER" id="PTHR10458:SF22">
    <property type="entry name" value="PEPTIDE DEFORMYLASE"/>
    <property type="match status" value="1"/>
</dbReference>
<evidence type="ECO:0000313" key="3">
    <source>
        <dbReference type="EMBL" id="QQG65264.1"/>
    </source>
</evidence>
<keyword evidence="2 3" id="KW-0378">Hydrolase</keyword>
<dbReference type="RefSeq" id="WP_199264086.1">
    <property type="nucleotide sequence ID" value="NZ_CP054140.1"/>
</dbReference>
<gene>
    <name evidence="2 3" type="primary">def</name>
    <name evidence="3" type="ORF">HP555_05000</name>
</gene>
<dbReference type="EMBL" id="CP054140">
    <property type="protein sequence ID" value="QQG65264.1"/>
    <property type="molecule type" value="Genomic_DNA"/>
</dbReference>